<keyword evidence="2" id="KW-1185">Reference proteome</keyword>
<comment type="caution">
    <text evidence="1">The sequence shown here is derived from an EMBL/GenBank/DDBJ whole genome shotgun (WGS) entry which is preliminary data.</text>
</comment>
<evidence type="ECO:0000313" key="1">
    <source>
        <dbReference type="EMBL" id="NKY22220.1"/>
    </source>
</evidence>
<dbReference type="AlphaFoldDB" id="A0A7X6KUU1"/>
<evidence type="ECO:0008006" key="3">
    <source>
        <dbReference type="Google" id="ProtNLM"/>
    </source>
</evidence>
<dbReference type="EMBL" id="JAAXOX010000002">
    <property type="protein sequence ID" value="NKY22220.1"/>
    <property type="molecule type" value="Genomic_DNA"/>
</dbReference>
<proteinExistence type="predicted"/>
<protein>
    <recommendedName>
        <fullName evidence="3">DUF3168 domain-containing protein</fullName>
    </recommendedName>
</protein>
<name>A0A7X6KUU1_9CELL</name>
<gene>
    <name evidence="1" type="ORF">HGA03_06015</name>
</gene>
<dbReference type="RefSeq" id="WP_168629322.1">
    <property type="nucleotide sequence ID" value="NZ_BONL01000033.1"/>
</dbReference>
<dbReference type="Proteomes" id="UP000581206">
    <property type="component" value="Unassembled WGS sequence"/>
</dbReference>
<evidence type="ECO:0000313" key="2">
    <source>
        <dbReference type="Proteomes" id="UP000581206"/>
    </source>
</evidence>
<sequence>MTGTARDVASAIQALMPASVQVGSQSVSPKTFDTSTGTTDAPAEVYFVLHVRLPAVLERSEGATPHGHEVRVRVTSVGRTPGAARDLASAAESALDRARPVADGWLLGPLLLENVRGPDEDPDVTFTNGARAIYAVSEFVVTASRTA</sequence>
<organism evidence="1 2">
    <name type="scientific">Cellulomonas denverensis</name>
    <dbReference type="NCBI Taxonomy" id="264297"/>
    <lineage>
        <taxon>Bacteria</taxon>
        <taxon>Bacillati</taxon>
        <taxon>Actinomycetota</taxon>
        <taxon>Actinomycetes</taxon>
        <taxon>Micrococcales</taxon>
        <taxon>Cellulomonadaceae</taxon>
        <taxon>Cellulomonas</taxon>
    </lineage>
</organism>
<reference evidence="1 2" key="1">
    <citation type="submission" date="2020-04" db="EMBL/GenBank/DDBJ databases">
        <title>MicrobeNet Type strains.</title>
        <authorList>
            <person name="Nicholson A.C."/>
        </authorList>
    </citation>
    <scope>NUCLEOTIDE SEQUENCE [LARGE SCALE GENOMIC DNA]</scope>
    <source>
        <strain evidence="1 2">ATCC BAA-788</strain>
    </source>
</reference>
<accession>A0A7X6KUU1</accession>